<name>A0A6B2M6V8_9BACT</name>
<dbReference type="Pfam" id="PF01381">
    <property type="entry name" value="HTH_3"/>
    <property type="match status" value="1"/>
</dbReference>
<dbReference type="InterPro" id="IPR001387">
    <property type="entry name" value="Cro/C1-type_HTH"/>
</dbReference>
<proteinExistence type="predicted"/>
<dbReference type="PANTHER" id="PTHR46558">
    <property type="entry name" value="TRACRIPTIONAL REGULATORY PROTEIN-RELATED-RELATED"/>
    <property type="match status" value="1"/>
</dbReference>
<reference evidence="3 4" key="1">
    <citation type="submission" date="2020-02" db="EMBL/GenBank/DDBJ databases">
        <title>Albibacoteraceae fam. nov., the first described family within the subdivision 4 Verrucomicrobia.</title>
        <authorList>
            <person name="Xi F."/>
        </authorList>
    </citation>
    <scope>NUCLEOTIDE SEQUENCE [LARGE SCALE GENOMIC DNA]</scope>
    <source>
        <strain evidence="3 4">CK1056</strain>
    </source>
</reference>
<dbReference type="Gene3D" id="1.10.260.40">
    <property type="entry name" value="lambda repressor-like DNA-binding domains"/>
    <property type="match status" value="1"/>
</dbReference>
<evidence type="ECO:0000313" key="4">
    <source>
        <dbReference type="Proteomes" id="UP000478417"/>
    </source>
</evidence>
<feature type="domain" description="HTH cro/C1-type" evidence="2">
    <location>
        <begin position="22"/>
        <end position="72"/>
    </location>
</feature>
<dbReference type="EMBL" id="JAAGNX010000003">
    <property type="protein sequence ID" value="NDV63380.1"/>
    <property type="molecule type" value="Genomic_DNA"/>
</dbReference>
<dbReference type="InterPro" id="IPR010982">
    <property type="entry name" value="Lambda_DNA-bd_dom_sf"/>
</dbReference>
<evidence type="ECO:0000256" key="1">
    <source>
        <dbReference type="ARBA" id="ARBA00023125"/>
    </source>
</evidence>
<dbReference type="PROSITE" id="PS50943">
    <property type="entry name" value="HTH_CROC1"/>
    <property type="match status" value="1"/>
</dbReference>
<dbReference type="GO" id="GO:0003677">
    <property type="term" value="F:DNA binding"/>
    <property type="evidence" value="ECO:0007669"/>
    <property type="project" value="UniProtKB-KW"/>
</dbReference>
<dbReference type="PANTHER" id="PTHR46558:SF11">
    <property type="entry name" value="HTH-TYPE TRANSCRIPTIONAL REGULATOR XRE"/>
    <property type="match status" value="1"/>
</dbReference>
<organism evidence="3 4">
    <name type="scientific">Oceanipulchritudo coccoides</name>
    <dbReference type="NCBI Taxonomy" id="2706888"/>
    <lineage>
        <taxon>Bacteria</taxon>
        <taxon>Pseudomonadati</taxon>
        <taxon>Verrucomicrobiota</taxon>
        <taxon>Opitutia</taxon>
        <taxon>Puniceicoccales</taxon>
        <taxon>Oceanipulchritudinaceae</taxon>
        <taxon>Oceanipulchritudo</taxon>
    </lineage>
</organism>
<sequence length="120" mass="13363">MKTGRPSLRPRPPFGSRLHCFREGARLTQAQVAEKLGISTRAYAFWEREPVSIRPEQLVLLADIFDVSTDELCGRNTQEITAAPIIPSLRNVFRRASLLSSKQQSMIAEFVGAFVTACGK</sequence>
<accession>A0A6B2M6V8</accession>
<keyword evidence="1" id="KW-0238">DNA-binding</keyword>
<dbReference type="SUPFAM" id="SSF47413">
    <property type="entry name" value="lambda repressor-like DNA-binding domains"/>
    <property type="match status" value="1"/>
</dbReference>
<evidence type="ECO:0000313" key="3">
    <source>
        <dbReference type="EMBL" id="NDV63380.1"/>
    </source>
</evidence>
<dbReference type="CDD" id="cd00093">
    <property type="entry name" value="HTH_XRE"/>
    <property type="match status" value="1"/>
</dbReference>
<protein>
    <submittedName>
        <fullName evidence="3">Helix-turn-helix transcriptional regulator</fullName>
    </submittedName>
</protein>
<dbReference type="AlphaFoldDB" id="A0A6B2M6V8"/>
<evidence type="ECO:0000259" key="2">
    <source>
        <dbReference type="PROSITE" id="PS50943"/>
    </source>
</evidence>
<gene>
    <name evidence="3" type="ORF">G0Q06_13020</name>
</gene>
<dbReference type="RefSeq" id="WP_163966876.1">
    <property type="nucleotide sequence ID" value="NZ_JAAGNX010000003.1"/>
</dbReference>
<comment type="caution">
    <text evidence="3">The sequence shown here is derived from an EMBL/GenBank/DDBJ whole genome shotgun (WGS) entry which is preliminary data.</text>
</comment>
<dbReference type="SMART" id="SM00530">
    <property type="entry name" value="HTH_XRE"/>
    <property type="match status" value="1"/>
</dbReference>
<dbReference type="Proteomes" id="UP000478417">
    <property type="component" value="Unassembled WGS sequence"/>
</dbReference>
<keyword evidence="4" id="KW-1185">Reference proteome</keyword>